<gene>
    <name evidence="2" type="ORF">GK047_12890</name>
</gene>
<feature type="domain" description="MmyB-like transcription regulator ligand binding" evidence="1">
    <location>
        <begin position="15"/>
        <end position="79"/>
    </location>
</feature>
<reference evidence="2" key="1">
    <citation type="submission" date="2020-02" db="EMBL/GenBank/DDBJ databases">
        <authorList>
            <person name="Shen X.-R."/>
            <person name="Zhang Y.-X."/>
        </authorList>
    </citation>
    <scope>NUCLEOTIDE SEQUENCE</scope>
    <source>
        <strain evidence="2">SYP-B3998</strain>
    </source>
</reference>
<name>A0A6G3ZZ92_9BACL</name>
<sequence>MNYKVEFCDDKTTNISPEFKEMGQRQEVTYAPEGHKAISHPTAGSMVFEYLAFWAADSPELQIVINTPVSGTETAEKVNMLLLQKNN</sequence>
<dbReference type="RefSeq" id="WP_163946866.1">
    <property type="nucleotide sequence ID" value="NZ_JAAIKC010000004.1"/>
</dbReference>
<dbReference type="Pfam" id="PF17765">
    <property type="entry name" value="MLTR_LBD"/>
    <property type="match status" value="1"/>
</dbReference>
<evidence type="ECO:0000259" key="1">
    <source>
        <dbReference type="Pfam" id="PF17765"/>
    </source>
</evidence>
<proteinExistence type="predicted"/>
<organism evidence="2">
    <name type="scientific">Paenibacillus sp. SYP-B3998</name>
    <dbReference type="NCBI Taxonomy" id="2678564"/>
    <lineage>
        <taxon>Bacteria</taxon>
        <taxon>Bacillati</taxon>
        <taxon>Bacillota</taxon>
        <taxon>Bacilli</taxon>
        <taxon>Bacillales</taxon>
        <taxon>Paenibacillaceae</taxon>
        <taxon>Paenibacillus</taxon>
    </lineage>
</organism>
<protein>
    <recommendedName>
        <fullName evidence="1">MmyB-like transcription regulator ligand binding domain-containing protein</fullName>
    </recommendedName>
</protein>
<evidence type="ECO:0000313" key="2">
    <source>
        <dbReference type="EMBL" id="NEW06899.1"/>
    </source>
</evidence>
<dbReference type="EMBL" id="JAAIKC010000004">
    <property type="protein sequence ID" value="NEW06899.1"/>
    <property type="molecule type" value="Genomic_DNA"/>
</dbReference>
<accession>A0A6G3ZZ92</accession>
<dbReference type="AlphaFoldDB" id="A0A6G3ZZ92"/>
<comment type="caution">
    <text evidence="2">The sequence shown here is derived from an EMBL/GenBank/DDBJ whole genome shotgun (WGS) entry which is preliminary data.</text>
</comment>
<dbReference type="InterPro" id="IPR041413">
    <property type="entry name" value="MLTR_LBD"/>
</dbReference>
<dbReference type="Gene3D" id="3.30.450.180">
    <property type="match status" value="1"/>
</dbReference>